<evidence type="ECO:0000313" key="3">
    <source>
        <dbReference type="Proteomes" id="UP000020406"/>
    </source>
</evidence>
<dbReference type="EMBL" id="JDSQ01000019">
    <property type="protein sequence ID" value="EWS77512.1"/>
    <property type="molecule type" value="Genomic_DNA"/>
</dbReference>
<comment type="caution">
    <text evidence="1">The sequence shown here is derived from an EMBL/GenBank/DDBJ whole genome shotgun (WGS) entry which is preliminary data.</text>
</comment>
<name>Z9JIG6_9GAMM</name>
<organism evidence="1 3">
    <name type="scientific">Xylella taiwanensis</name>
    <dbReference type="NCBI Taxonomy" id="1444770"/>
    <lineage>
        <taxon>Bacteria</taxon>
        <taxon>Pseudomonadati</taxon>
        <taxon>Pseudomonadota</taxon>
        <taxon>Gammaproteobacteria</taxon>
        <taxon>Lysobacterales</taxon>
        <taxon>Lysobacteraceae</taxon>
        <taxon>Xylella</taxon>
    </lineage>
</organism>
<dbReference type="STRING" id="1444770.AF72_10555"/>
<protein>
    <submittedName>
        <fullName evidence="1">Uncharacterized protein</fullName>
    </submittedName>
</protein>
<dbReference type="PATRIC" id="fig|1444770.3.peg.2506"/>
<dbReference type="Proteomes" id="UP001430701">
    <property type="component" value="Unassembled WGS sequence"/>
</dbReference>
<evidence type="ECO:0000313" key="2">
    <source>
        <dbReference type="EMBL" id="MCD8473841.1"/>
    </source>
</evidence>
<dbReference type="RefSeq" id="WP_160165206.1">
    <property type="nucleotide sequence ID" value="NZ_CP053627.1"/>
</dbReference>
<dbReference type="GeneID" id="68900735"/>
<dbReference type="AlphaFoldDB" id="Z9JIG6"/>
<evidence type="ECO:0000313" key="1">
    <source>
        <dbReference type="EMBL" id="EWS77512.1"/>
    </source>
</evidence>
<keyword evidence="4" id="KW-1185">Reference proteome</keyword>
<proteinExistence type="predicted"/>
<reference evidence="2" key="2">
    <citation type="submission" date="2021-11" db="EMBL/GenBank/DDBJ databases">
        <title>Genome sequence of Xylella taiwanensis PLS432.</title>
        <authorList>
            <person name="Weng L.-W."/>
            <person name="Su C.-C."/>
            <person name="Tsai C.-W."/>
            <person name="Kuo C.-H."/>
        </authorList>
    </citation>
    <scope>NUCLEOTIDE SEQUENCE</scope>
    <source>
        <strain evidence="2">PLS432</strain>
    </source>
</reference>
<evidence type="ECO:0000313" key="4">
    <source>
        <dbReference type="Proteomes" id="UP001430701"/>
    </source>
</evidence>
<dbReference type="EMBL" id="JAJPPU010000002">
    <property type="protein sequence ID" value="MCD8473841.1"/>
    <property type="molecule type" value="Genomic_DNA"/>
</dbReference>
<reference evidence="1 3" key="1">
    <citation type="journal article" date="2014" name="Genome Announc.">
        <title>Draft Genome Sequence of Xylella fastidiosa Pear Leaf Scorch Strain in Taiwan.</title>
        <authorList>
            <person name="Su C.C."/>
            <person name="Deng W.L."/>
            <person name="Jan F.J."/>
            <person name="Chang C.J."/>
            <person name="Huang H."/>
            <person name="Chen J."/>
        </authorList>
    </citation>
    <scope>NUCLEOTIDE SEQUENCE [LARGE SCALE GENOMIC DNA]</scope>
    <source>
        <strain evidence="1 3">PLS229</strain>
    </source>
</reference>
<accession>Z9JIG6</accession>
<dbReference type="Proteomes" id="UP000020406">
    <property type="component" value="Unassembled WGS sequence"/>
</dbReference>
<gene>
    <name evidence="1" type="ORF">AF72_10555</name>
    <name evidence="2" type="ORF">LPH55_10330</name>
</gene>
<sequence>MLVFVLEIALILGVCLAKSVQAKVQDQLTECDFMLLLYSFRSVDRFGDD</sequence>